<protein>
    <submittedName>
        <fullName evidence="1">Uncharacterized protein</fullName>
    </submittedName>
</protein>
<evidence type="ECO:0000313" key="1">
    <source>
        <dbReference type="EMBL" id="MBU3844375.1"/>
    </source>
</evidence>
<reference evidence="1" key="2">
    <citation type="submission" date="2021-04" db="EMBL/GenBank/DDBJ databases">
        <authorList>
            <person name="Gilroy R."/>
        </authorList>
    </citation>
    <scope>NUCLEOTIDE SEQUENCE</scope>
    <source>
        <strain evidence="1">378</strain>
    </source>
</reference>
<name>A0A948WY17_9GAMM</name>
<gene>
    <name evidence="1" type="ORF">H9847_05840</name>
</gene>
<sequence length="217" mass="24714">MSPHMSIGSDEELAAAIASLHQPESFVEFCKLNQEFLTNDAAGFAELKDEKRKKEVNIIYGILKQHAPEYCDMLVPFCNTLGRLDADLFQPVLHSVLLYARLCEAQDDNIEQARNNIFLQIVLALFEKVRRDYVAQFDDDIQALVQHQPSKEESAWLARYSLAYIIISHFTAPAIWDRPIAEGSKSYRHFFDGMFLTCHNKIGQTVTPTSRTATSKE</sequence>
<proteinExistence type="predicted"/>
<dbReference type="AlphaFoldDB" id="A0A948WY17"/>
<reference evidence="1" key="1">
    <citation type="journal article" date="2021" name="PeerJ">
        <title>Extensive microbial diversity within the chicken gut microbiome revealed by metagenomics and culture.</title>
        <authorList>
            <person name="Gilroy R."/>
            <person name="Ravi A."/>
            <person name="Getino M."/>
            <person name="Pursley I."/>
            <person name="Horton D.L."/>
            <person name="Alikhan N.F."/>
            <person name="Baker D."/>
            <person name="Gharbi K."/>
            <person name="Hall N."/>
            <person name="Watson M."/>
            <person name="Adriaenssens E.M."/>
            <person name="Foster-Nyarko E."/>
            <person name="Jarju S."/>
            <person name="Secka A."/>
            <person name="Antonio M."/>
            <person name="Oren A."/>
            <person name="Chaudhuri R.R."/>
            <person name="La Ragione R."/>
            <person name="Hildebrand F."/>
            <person name="Pallen M.J."/>
        </authorList>
    </citation>
    <scope>NUCLEOTIDE SEQUENCE</scope>
    <source>
        <strain evidence="1">378</strain>
    </source>
</reference>
<dbReference type="EMBL" id="JAHLFE010000115">
    <property type="protein sequence ID" value="MBU3844375.1"/>
    <property type="molecule type" value="Genomic_DNA"/>
</dbReference>
<evidence type="ECO:0000313" key="2">
    <source>
        <dbReference type="Proteomes" id="UP000733611"/>
    </source>
</evidence>
<accession>A0A948WY17</accession>
<organism evidence="1 2">
    <name type="scientific">Candidatus Anaerobiospirillum pullicola</name>
    <dbReference type="NCBI Taxonomy" id="2838451"/>
    <lineage>
        <taxon>Bacteria</taxon>
        <taxon>Pseudomonadati</taxon>
        <taxon>Pseudomonadota</taxon>
        <taxon>Gammaproteobacteria</taxon>
        <taxon>Aeromonadales</taxon>
        <taxon>Succinivibrionaceae</taxon>
        <taxon>Anaerobiospirillum</taxon>
    </lineage>
</organism>
<dbReference type="Proteomes" id="UP000733611">
    <property type="component" value="Unassembled WGS sequence"/>
</dbReference>
<comment type="caution">
    <text evidence="1">The sequence shown here is derived from an EMBL/GenBank/DDBJ whole genome shotgun (WGS) entry which is preliminary data.</text>
</comment>